<reference evidence="7 8" key="1">
    <citation type="submission" date="2018-04" db="EMBL/GenBank/DDBJ databases">
        <authorList>
            <person name="Zhang X."/>
            <person name="Yuan J."/>
            <person name="Li F."/>
            <person name="Xiang J."/>
        </authorList>
    </citation>
    <scope>NUCLEOTIDE SEQUENCE [LARGE SCALE GENOMIC DNA]</scope>
    <source>
        <tissue evidence="7">Muscle</tissue>
    </source>
</reference>
<sequence>MQGDRVSGRVATWVSGVVGVWAGLAALGVIVAALISPNWALLREPIVLTEAPRRLGLYSANDPWALDDHNGEGGAPAVSQPTIVTTVTFRVGLWAACPYINNSHSHTPVVSPPCTVLAYTWDHITHRHLHLPSPAPLAQTVIARMRLSTPFLVVACIFLTVGCLLAVVVRCCYSHAALLAALLFSLAGLSVGAGVVWFVSVVSEEYGAAYGRRTSWSTLYAYRYGWALLAAGAGGVCALLAALLTGHAYLARHGPLMGLGGPGGGSGILGRSVSGTEESLARPLLRCRSEGCLGQRSFTSDTIRTYLTCDSRRHLPRACPAGIASGAAPLTPHAASVLPHSTSIDTSRDSSIHQSGADSLRPSRRSSRATILGDDLPQDKTKPQEWDTSRVIIETQRLSCTSSSVMVVPPPPPLSSSSSSPSPMEPPPPLLPPPLPTPVSLPPSTSAAPIRSPLSGNTSSSTASSSSSSSSRAHVPAELVGGGEAQRGVSTLPRGGASMAHEPLRLPEYNSFTTGDYSRTLPSLGRQMAVFGRRGGGAGAGGGLPHGRDAASLSRSSSKISSEV</sequence>
<keyword evidence="3 6" id="KW-1133">Transmembrane helix</keyword>
<gene>
    <name evidence="7" type="ORF">C7M84_014760</name>
</gene>
<dbReference type="PANTHER" id="PTHR12107">
    <property type="entry name" value="VOLTAGE-DEPENDENT CALCIUM CHANNEL GAMMA SUBUNIT"/>
    <property type="match status" value="1"/>
</dbReference>
<dbReference type="Gene3D" id="1.20.140.150">
    <property type="match status" value="1"/>
</dbReference>
<accession>A0A423SSI4</accession>
<dbReference type="AlphaFoldDB" id="A0A423SSI4"/>
<feature type="compositionally biased region" description="Pro residues" evidence="5">
    <location>
        <begin position="423"/>
        <end position="441"/>
    </location>
</feature>
<feature type="transmembrane region" description="Helical" evidence="6">
    <location>
        <begin position="12"/>
        <end position="35"/>
    </location>
</feature>
<protein>
    <submittedName>
        <fullName evidence="7">Uncharacterized protein</fullName>
    </submittedName>
</protein>
<dbReference type="InterPro" id="IPR004031">
    <property type="entry name" value="PMP22/EMP/MP20/Claudin"/>
</dbReference>
<dbReference type="GO" id="GO:0099590">
    <property type="term" value="P:neurotransmitter receptor internalization"/>
    <property type="evidence" value="ECO:0007669"/>
    <property type="project" value="TreeGrafter"/>
</dbReference>
<evidence type="ECO:0000256" key="4">
    <source>
        <dbReference type="ARBA" id="ARBA00023136"/>
    </source>
</evidence>
<keyword evidence="8" id="KW-1185">Reference proteome</keyword>
<feature type="transmembrane region" description="Helical" evidence="6">
    <location>
        <begin position="220"/>
        <end position="244"/>
    </location>
</feature>
<dbReference type="PANTHER" id="PTHR12107:SF0">
    <property type="entry name" value="STARGAZIN (MAMMALIAN CALCIUM CHANNEL) HOMOLOG"/>
    <property type="match status" value="1"/>
</dbReference>
<comment type="subcellular location">
    <subcellularLocation>
        <location evidence="1">Membrane</location>
        <topology evidence="1">Multi-pass membrane protein</topology>
    </subcellularLocation>
</comment>
<evidence type="ECO:0000256" key="2">
    <source>
        <dbReference type="ARBA" id="ARBA00022692"/>
    </source>
</evidence>
<evidence type="ECO:0000313" key="7">
    <source>
        <dbReference type="EMBL" id="ROT67174.1"/>
    </source>
</evidence>
<comment type="caution">
    <text evidence="7">The sequence shown here is derived from an EMBL/GenBank/DDBJ whole genome shotgun (WGS) entry which is preliminary data.</text>
</comment>
<dbReference type="InterPro" id="IPR051072">
    <property type="entry name" value="CACNG_subunit"/>
</dbReference>
<feature type="region of interest" description="Disordered" evidence="5">
    <location>
        <begin position="532"/>
        <end position="564"/>
    </location>
</feature>
<dbReference type="Pfam" id="PF13903">
    <property type="entry name" value="Claudin_2"/>
    <property type="match status" value="1"/>
</dbReference>
<keyword evidence="2 6" id="KW-0812">Transmembrane</keyword>
<feature type="region of interest" description="Disordered" evidence="5">
    <location>
        <begin position="340"/>
        <end position="520"/>
    </location>
</feature>
<dbReference type="GO" id="GO:0098943">
    <property type="term" value="P:neurotransmitter receptor transport, postsynaptic endosome to lysosome"/>
    <property type="evidence" value="ECO:0007669"/>
    <property type="project" value="TreeGrafter"/>
</dbReference>
<dbReference type="GO" id="GO:0005245">
    <property type="term" value="F:voltage-gated calcium channel activity"/>
    <property type="evidence" value="ECO:0007669"/>
    <property type="project" value="TreeGrafter"/>
</dbReference>
<dbReference type="OrthoDB" id="5917530at2759"/>
<organism evidence="7 8">
    <name type="scientific">Penaeus vannamei</name>
    <name type="common">Whiteleg shrimp</name>
    <name type="synonym">Litopenaeus vannamei</name>
    <dbReference type="NCBI Taxonomy" id="6689"/>
    <lineage>
        <taxon>Eukaryota</taxon>
        <taxon>Metazoa</taxon>
        <taxon>Ecdysozoa</taxon>
        <taxon>Arthropoda</taxon>
        <taxon>Crustacea</taxon>
        <taxon>Multicrustacea</taxon>
        <taxon>Malacostraca</taxon>
        <taxon>Eumalacostraca</taxon>
        <taxon>Eucarida</taxon>
        <taxon>Decapoda</taxon>
        <taxon>Dendrobranchiata</taxon>
        <taxon>Penaeoidea</taxon>
        <taxon>Penaeidae</taxon>
        <taxon>Penaeus</taxon>
    </lineage>
</organism>
<feature type="compositionally biased region" description="Gly residues" evidence="5">
    <location>
        <begin position="533"/>
        <end position="545"/>
    </location>
</feature>
<dbReference type="GO" id="GO:0016247">
    <property type="term" value="F:channel regulator activity"/>
    <property type="evidence" value="ECO:0007669"/>
    <property type="project" value="TreeGrafter"/>
</dbReference>
<dbReference type="GO" id="GO:0098970">
    <property type="term" value="P:postsynaptic neurotransmitter receptor diffusion trapping"/>
    <property type="evidence" value="ECO:0007669"/>
    <property type="project" value="TreeGrafter"/>
</dbReference>
<feature type="compositionally biased region" description="Low complexity" evidence="5">
    <location>
        <begin position="458"/>
        <end position="471"/>
    </location>
</feature>
<dbReference type="GO" id="GO:0019226">
    <property type="term" value="P:transmission of nerve impulse"/>
    <property type="evidence" value="ECO:0007669"/>
    <property type="project" value="TreeGrafter"/>
</dbReference>
<feature type="compositionally biased region" description="Low complexity" evidence="5">
    <location>
        <begin position="552"/>
        <end position="564"/>
    </location>
</feature>
<dbReference type="Proteomes" id="UP000283509">
    <property type="component" value="Unassembled WGS sequence"/>
</dbReference>
<evidence type="ECO:0000256" key="6">
    <source>
        <dbReference type="SAM" id="Phobius"/>
    </source>
</evidence>
<proteinExistence type="predicted"/>
<name>A0A423SSI4_PENVA</name>
<evidence type="ECO:0000256" key="1">
    <source>
        <dbReference type="ARBA" id="ARBA00004141"/>
    </source>
</evidence>
<dbReference type="GO" id="GO:0098839">
    <property type="term" value="C:postsynaptic density membrane"/>
    <property type="evidence" value="ECO:0007669"/>
    <property type="project" value="TreeGrafter"/>
</dbReference>
<reference evidence="7 8" key="2">
    <citation type="submission" date="2019-01" db="EMBL/GenBank/DDBJ databases">
        <title>The decoding of complex shrimp genome reveals the adaptation for benthos swimmer, frequently molting mechanism and breeding impact on genome.</title>
        <authorList>
            <person name="Sun Y."/>
            <person name="Gao Y."/>
            <person name="Yu Y."/>
        </authorList>
    </citation>
    <scope>NUCLEOTIDE SEQUENCE [LARGE SCALE GENOMIC DNA]</scope>
    <source>
        <tissue evidence="7">Muscle</tissue>
    </source>
</reference>
<evidence type="ECO:0000256" key="5">
    <source>
        <dbReference type="SAM" id="MobiDB-lite"/>
    </source>
</evidence>
<feature type="compositionally biased region" description="Basic and acidic residues" evidence="5">
    <location>
        <begin position="377"/>
        <end position="388"/>
    </location>
</feature>
<dbReference type="GO" id="GO:0032281">
    <property type="term" value="C:AMPA glutamate receptor complex"/>
    <property type="evidence" value="ECO:0007669"/>
    <property type="project" value="TreeGrafter"/>
</dbReference>
<dbReference type="EMBL" id="QCYY01002837">
    <property type="protein sequence ID" value="ROT67174.1"/>
    <property type="molecule type" value="Genomic_DNA"/>
</dbReference>
<feature type="transmembrane region" description="Helical" evidence="6">
    <location>
        <begin position="176"/>
        <end position="200"/>
    </location>
</feature>
<evidence type="ECO:0000313" key="8">
    <source>
        <dbReference type="Proteomes" id="UP000283509"/>
    </source>
</evidence>
<feature type="compositionally biased region" description="Polar residues" evidence="5">
    <location>
        <begin position="510"/>
        <end position="520"/>
    </location>
</feature>
<keyword evidence="4 6" id="KW-0472">Membrane</keyword>
<evidence type="ECO:0000256" key="3">
    <source>
        <dbReference type="ARBA" id="ARBA00022989"/>
    </source>
</evidence>
<dbReference type="GO" id="GO:0051968">
    <property type="term" value="P:positive regulation of synaptic transmission, glutamatergic"/>
    <property type="evidence" value="ECO:0007669"/>
    <property type="project" value="TreeGrafter"/>
</dbReference>
<feature type="transmembrane region" description="Helical" evidence="6">
    <location>
        <begin position="151"/>
        <end position="169"/>
    </location>
</feature>